<sequence length="135" mass="14049">MIFLPAAPAIAAVTVAIEVILGTIQLLATNARNRGQCLTIRGGARVKHRIPQLPLGHVRLPVAGPMLRFPADQQGTRKGEMRRKAASLLLIATAATVAVIATAMTLLEGAQAGAPGFWIATGAALLAWGVERRAG</sequence>
<keyword evidence="1" id="KW-0812">Transmembrane</keyword>
<keyword evidence="1" id="KW-0472">Membrane</keyword>
<reference evidence="3" key="1">
    <citation type="submission" date="2015-10" db="EMBL/GenBank/DDBJ databases">
        <authorList>
            <person name="Ju K.-S."/>
            <person name="Doroghazi J.R."/>
            <person name="Metcalf W.W."/>
        </authorList>
    </citation>
    <scope>NUCLEOTIDE SEQUENCE [LARGE SCALE GENOMIC DNA]</scope>
    <source>
        <strain evidence="3">NRRL 3151</strain>
    </source>
</reference>
<organism evidence="2 3">
    <name type="scientific">Streptomyces regalis</name>
    <dbReference type="NCBI Taxonomy" id="68262"/>
    <lineage>
        <taxon>Bacteria</taxon>
        <taxon>Bacillati</taxon>
        <taxon>Actinomycetota</taxon>
        <taxon>Actinomycetes</taxon>
        <taxon>Kitasatosporales</taxon>
        <taxon>Streptomycetaceae</taxon>
        <taxon>Streptomyces</taxon>
    </lineage>
</organism>
<gene>
    <name evidence="2" type="ORF">ADL12_05805</name>
</gene>
<dbReference type="Proteomes" id="UP000053923">
    <property type="component" value="Unassembled WGS sequence"/>
</dbReference>
<protein>
    <submittedName>
        <fullName evidence="2">Uncharacterized protein</fullName>
    </submittedName>
</protein>
<name>A0A0X3VGX4_9ACTN</name>
<dbReference type="EMBL" id="LLZG01000025">
    <property type="protein sequence ID" value="KUL44061.1"/>
    <property type="molecule type" value="Genomic_DNA"/>
</dbReference>
<dbReference type="AlphaFoldDB" id="A0A0X3VGX4"/>
<evidence type="ECO:0000313" key="3">
    <source>
        <dbReference type="Proteomes" id="UP000053923"/>
    </source>
</evidence>
<keyword evidence="3" id="KW-1185">Reference proteome</keyword>
<comment type="caution">
    <text evidence="2">The sequence shown here is derived from an EMBL/GenBank/DDBJ whole genome shotgun (WGS) entry which is preliminary data.</text>
</comment>
<evidence type="ECO:0000313" key="2">
    <source>
        <dbReference type="EMBL" id="KUL44061.1"/>
    </source>
</evidence>
<accession>A0A0X3VGX4</accession>
<keyword evidence="1" id="KW-1133">Transmembrane helix</keyword>
<evidence type="ECO:0000256" key="1">
    <source>
        <dbReference type="SAM" id="Phobius"/>
    </source>
</evidence>
<feature type="transmembrane region" description="Helical" evidence="1">
    <location>
        <begin position="85"/>
        <end position="106"/>
    </location>
</feature>
<feature type="transmembrane region" description="Helical" evidence="1">
    <location>
        <begin position="6"/>
        <end position="28"/>
    </location>
</feature>
<feature type="transmembrane region" description="Helical" evidence="1">
    <location>
        <begin position="112"/>
        <end position="130"/>
    </location>
</feature>
<proteinExistence type="predicted"/>